<organism evidence="1 2">
    <name type="scientific">Mycetohabitans rhizoxinica</name>
    <dbReference type="NCBI Taxonomy" id="412963"/>
    <lineage>
        <taxon>Bacteria</taxon>
        <taxon>Pseudomonadati</taxon>
        <taxon>Pseudomonadota</taxon>
        <taxon>Betaproteobacteria</taxon>
        <taxon>Burkholderiales</taxon>
        <taxon>Burkholderiaceae</taxon>
        <taxon>Mycetohabitans</taxon>
    </lineage>
</organism>
<reference evidence="1 2" key="1">
    <citation type="submission" date="2020-09" db="EMBL/GenBank/DDBJ databases">
        <title>Genome sequences of Mycetohabitans spp.</title>
        <authorList>
            <person name="Carter M.E."/>
            <person name="Carpenter S.C.D."/>
            <person name="Bogdanove A.J."/>
        </authorList>
    </citation>
    <scope>NUCLEOTIDE SEQUENCE [LARGE SCALE GENOMIC DNA]</scope>
    <source>
        <strain evidence="1 2">B12</strain>
        <plasmid evidence="1 2">unnamed</plasmid>
    </source>
</reference>
<evidence type="ECO:0000313" key="2">
    <source>
        <dbReference type="Proteomes" id="UP001493153"/>
    </source>
</evidence>
<accession>A0ABZ2Q026</accession>
<keyword evidence="2" id="KW-1185">Reference proteome</keyword>
<dbReference type="InterPro" id="IPR021631">
    <property type="entry name" value="DUF3238"/>
</dbReference>
<name>A0ABZ2Q026_9BURK</name>
<proteinExistence type="predicted"/>
<dbReference type="Pfam" id="PF11579">
    <property type="entry name" value="DUF3238"/>
    <property type="match status" value="1"/>
</dbReference>
<geneLocation type="plasmid" evidence="1 2">
    <name>unnamed</name>
</geneLocation>
<sequence>MTLKIWISSFIPKDIAGYTMAVPGQAGRSMIPGPTPLSDCFHTDQRGFSSDPNASARMRSLVELSPQDFTLVAQNHHCDFTIECDCEDGEEECRRAASTTELAIKDLQTSTAQCRFVFEGGAGNPCASGAPQINWFVQVEVKRIAGGKIQVSALSGSKVEPFPSFEMYASLNGNVRDVFKVEPQPGTTPWSLFGDPNRSVSGTAVV</sequence>
<gene>
    <name evidence="1" type="ORF">IHE29_16470</name>
</gene>
<evidence type="ECO:0000313" key="1">
    <source>
        <dbReference type="EMBL" id="WXK40750.1"/>
    </source>
</evidence>
<dbReference type="EMBL" id="CP062177">
    <property type="protein sequence ID" value="WXK40750.1"/>
    <property type="molecule type" value="Genomic_DNA"/>
</dbReference>
<keyword evidence="1" id="KW-0614">Plasmid</keyword>
<dbReference type="RefSeq" id="WP_338911926.1">
    <property type="nucleotide sequence ID" value="NZ_CP062177.1"/>
</dbReference>
<protein>
    <submittedName>
        <fullName evidence="1">DUF3238 domain-containing protein</fullName>
    </submittedName>
</protein>
<dbReference type="Proteomes" id="UP001493153">
    <property type="component" value="Plasmid unnamed"/>
</dbReference>